<dbReference type="Proteomes" id="UP001249291">
    <property type="component" value="Unassembled WGS sequence"/>
</dbReference>
<dbReference type="InterPro" id="IPR011050">
    <property type="entry name" value="Pectin_lyase_fold/virulence"/>
</dbReference>
<keyword evidence="4" id="KW-1185">Reference proteome</keyword>
<evidence type="ECO:0000313" key="3">
    <source>
        <dbReference type="EMBL" id="MDR6143336.1"/>
    </source>
</evidence>
<reference evidence="3 4" key="1">
    <citation type="submission" date="2023-08" db="EMBL/GenBank/DDBJ databases">
        <title>Functional and genomic diversity of the sorghum phyllosphere microbiome.</title>
        <authorList>
            <person name="Shade A."/>
        </authorList>
    </citation>
    <scope>NUCLEOTIDE SEQUENCE [LARGE SCALE GENOMIC DNA]</scope>
    <source>
        <strain evidence="3 4">SORGH_AS_0445</strain>
    </source>
</reference>
<feature type="region of interest" description="Disordered" evidence="1">
    <location>
        <begin position="394"/>
        <end position="426"/>
    </location>
</feature>
<feature type="chain" id="PRO_5046274011" description="Right handed beta helix domain-containing protein" evidence="2">
    <location>
        <begin position="21"/>
        <end position="917"/>
    </location>
</feature>
<dbReference type="SUPFAM" id="SSF51126">
    <property type="entry name" value="Pectin lyase-like"/>
    <property type="match status" value="1"/>
</dbReference>
<proteinExistence type="predicted"/>
<protein>
    <recommendedName>
        <fullName evidence="5">Right handed beta helix domain-containing protein</fullName>
    </recommendedName>
</protein>
<evidence type="ECO:0000256" key="2">
    <source>
        <dbReference type="SAM" id="SignalP"/>
    </source>
</evidence>
<dbReference type="RefSeq" id="WP_309692276.1">
    <property type="nucleotide sequence ID" value="NZ_JAVIZQ010000001.1"/>
</dbReference>
<gene>
    <name evidence="3" type="ORF">QE375_002890</name>
</gene>
<name>A0ABU1HU13_9MICO</name>
<evidence type="ECO:0000256" key="1">
    <source>
        <dbReference type="SAM" id="MobiDB-lite"/>
    </source>
</evidence>
<evidence type="ECO:0008006" key="5">
    <source>
        <dbReference type="Google" id="ProtNLM"/>
    </source>
</evidence>
<evidence type="ECO:0000313" key="4">
    <source>
        <dbReference type="Proteomes" id="UP001249291"/>
    </source>
</evidence>
<comment type="caution">
    <text evidence="3">The sequence shown here is derived from an EMBL/GenBank/DDBJ whole genome shotgun (WGS) entry which is preliminary data.</text>
</comment>
<accession>A0ABU1HU13</accession>
<feature type="compositionally biased region" description="Polar residues" evidence="1">
    <location>
        <begin position="394"/>
        <end position="407"/>
    </location>
</feature>
<organism evidence="3 4">
    <name type="scientific">Microbacterium foliorum</name>
    <dbReference type="NCBI Taxonomy" id="104336"/>
    <lineage>
        <taxon>Bacteria</taxon>
        <taxon>Bacillati</taxon>
        <taxon>Actinomycetota</taxon>
        <taxon>Actinomycetes</taxon>
        <taxon>Micrococcales</taxon>
        <taxon>Microbacteriaceae</taxon>
        <taxon>Microbacterium</taxon>
    </lineage>
</organism>
<keyword evidence="2" id="KW-0732">Signal</keyword>
<feature type="signal peptide" evidence="2">
    <location>
        <begin position="1"/>
        <end position="20"/>
    </location>
</feature>
<dbReference type="EMBL" id="JAVIZQ010000001">
    <property type="protein sequence ID" value="MDR6143336.1"/>
    <property type="molecule type" value="Genomic_DNA"/>
</dbReference>
<sequence>MTACVGLISGGLLVAAPAISAPSHELEITSLAFSGVDQTPGDGVCRTADGSCTLRAALEESNALNGAPGAVIIGVKPGLSGIIRPVMTRSTANWMQTSAVSTWDDGAFYRITAPVTLDLDNRVSIIPTSESTEAAAFEISGPDVALKNFRDILSSGTSIVMGEQAKRVSLVGGSTVTKENYYPERFVVYRQGASDISVSDYELQGFYHEGQQTSGLFLFNATTATPMKNISIARVKVNYTAGGVCNGSDGSGCRTNLTTFSPRDANVVLDGFSFTDSTVRNLNGATAFKFSNNSTTGVRLSNLNISGNQFLNSVGNGTGDEYAFVTLPPGTLSGENRISRNDFVRATSGQTIAISWDGLTRTGTVPSGLSITDNYFDGYESSIRLSRSGLTTVSGNTFGTRSGSQGRPATGEETGDGGSLLVDNGTESNQTVSTWYPTAASSVVAAPSSGAMVAAPRATFTGGTCTAEITVAKPAGSGKSVPSGPVSLDLYWTADRTAEIHLGRVTGVTAAAASVAFSLPVGPQPLAGATVPASAQAVNATTGDVSGFVRVQTHVETTPQLTSSQLSRAVGVTGNCRPTLTLDQAGGQNDPTMSRDLHYTLRSSLPLDPSTVTADDVQLSAAATAETLDAERLDPRVIAVTPVAGTNGLEFDVVARVDDSASVSATLAAGRVTSTSGLTNTAAAVSADPRVTFVNPLQVTSTRFTLVTGDEKGKSYAMMLRAGAPVPTSPLIFSSKIDAVGVAHGVGLSTSTPVIAPGARSTESIVLQATDGDVTANTEATIAATVASEDENYDGLVVPSVSAFLFATDPTIEIEKRAYADVADASTPATIEQTGRLVLTGARLVDGQAVCFVYTVTNRSADDWITSLHDIVVTDSDLRLGARGVIGSISQLAVGENAKVAACGTIVSNGTADGWGR</sequence>